<dbReference type="Gene3D" id="2.60.120.1140">
    <property type="entry name" value="Protein of unknown function DUF192"/>
    <property type="match status" value="1"/>
</dbReference>
<feature type="signal peptide" evidence="1">
    <location>
        <begin position="1"/>
        <end position="28"/>
    </location>
</feature>
<evidence type="ECO:0000256" key="1">
    <source>
        <dbReference type="SAM" id="SignalP"/>
    </source>
</evidence>
<dbReference type="InterPro" id="IPR003795">
    <property type="entry name" value="DUF192"/>
</dbReference>
<sequence length="168" mass="18315">MKRWCQWGLLLGSLALVSAVSGVVSAHAEETIAEAQPPLPEASLTITDQAGHGHVFTVELARTPHQQEVGEMFRKQIAPDHGMLFVWPAPQESAMWMRNTFVSLDMVFIDEQNRIHAIEEHTTPLSEGIISSHGPVRAVLELPAGTTERLGLVVGDRITSSALPGEVH</sequence>
<evidence type="ECO:0000313" key="3">
    <source>
        <dbReference type="Proteomes" id="UP001165633"/>
    </source>
</evidence>
<accession>A0ABT3WFF7</accession>
<dbReference type="PANTHER" id="PTHR37953">
    <property type="entry name" value="UPF0127 PROTEIN MJ1496"/>
    <property type="match status" value="1"/>
</dbReference>
<dbReference type="EMBL" id="JANIDV010000003">
    <property type="protein sequence ID" value="MCX5616363.1"/>
    <property type="molecule type" value="Genomic_DNA"/>
</dbReference>
<proteinExistence type="predicted"/>
<reference evidence="2" key="1">
    <citation type="submission" date="2022-07" db="EMBL/GenBank/DDBJ databases">
        <title>Bombella genomes.</title>
        <authorList>
            <person name="Harer L."/>
            <person name="Styblova S."/>
            <person name="Ehrmann M."/>
        </authorList>
    </citation>
    <scope>NUCLEOTIDE SEQUENCE</scope>
    <source>
        <strain evidence="2">TMW 2.2559</strain>
    </source>
</reference>
<comment type="caution">
    <text evidence="2">The sequence shown here is derived from an EMBL/GenBank/DDBJ whole genome shotgun (WGS) entry which is preliminary data.</text>
</comment>
<evidence type="ECO:0000313" key="2">
    <source>
        <dbReference type="EMBL" id="MCX5616363.1"/>
    </source>
</evidence>
<gene>
    <name evidence="2" type="ORF">NQF87_05160</name>
</gene>
<protein>
    <submittedName>
        <fullName evidence="2">DUF192 domain-containing protein</fullName>
    </submittedName>
</protein>
<dbReference type="InterPro" id="IPR038695">
    <property type="entry name" value="Saro_0823-like_sf"/>
</dbReference>
<organism evidence="2 3">
    <name type="scientific">Bombella dulcis</name>
    <dbReference type="NCBI Taxonomy" id="2967339"/>
    <lineage>
        <taxon>Bacteria</taxon>
        <taxon>Pseudomonadati</taxon>
        <taxon>Pseudomonadota</taxon>
        <taxon>Alphaproteobacteria</taxon>
        <taxon>Acetobacterales</taxon>
        <taxon>Acetobacteraceae</taxon>
        <taxon>Bombella</taxon>
    </lineage>
</organism>
<name>A0ABT3WFF7_9PROT</name>
<dbReference type="Pfam" id="PF02643">
    <property type="entry name" value="DUF192"/>
    <property type="match status" value="1"/>
</dbReference>
<dbReference type="RefSeq" id="WP_266127370.1">
    <property type="nucleotide sequence ID" value="NZ_JANIDV010000003.1"/>
</dbReference>
<feature type="chain" id="PRO_5047176262" evidence="1">
    <location>
        <begin position="29"/>
        <end position="168"/>
    </location>
</feature>
<keyword evidence="1" id="KW-0732">Signal</keyword>
<dbReference type="PANTHER" id="PTHR37953:SF1">
    <property type="entry name" value="UPF0127 PROTEIN MJ1496"/>
    <property type="match status" value="1"/>
</dbReference>
<dbReference type="Proteomes" id="UP001165633">
    <property type="component" value="Unassembled WGS sequence"/>
</dbReference>
<keyword evidence="3" id="KW-1185">Reference proteome</keyword>